<comment type="caution">
    <text evidence="2">The sequence shown here is derived from an EMBL/GenBank/DDBJ whole genome shotgun (WGS) entry which is preliminary data.</text>
</comment>
<feature type="coiled-coil region" evidence="1">
    <location>
        <begin position="12"/>
        <end position="96"/>
    </location>
</feature>
<accession>A0A7J4L138</accession>
<name>A0A7J4L138_9ARCH</name>
<organism evidence="2 3">
    <name type="scientific">Candidatus Iainarchaeum sp</name>
    <dbReference type="NCBI Taxonomy" id="3101447"/>
    <lineage>
        <taxon>Archaea</taxon>
        <taxon>Candidatus Iainarchaeota</taxon>
        <taxon>Candidatus Iainarchaeia</taxon>
        <taxon>Candidatus Iainarchaeales</taxon>
        <taxon>Candidatus Iainarchaeaceae</taxon>
        <taxon>Candidatus Iainarchaeum</taxon>
    </lineage>
</organism>
<reference evidence="3" key="1">
    <citation type="journal article" date="2020" name="bioRxiv">
        <title>A rank-normalized archaeal taxonomy based on genome phylogeny resolves widespread incomplete and uneven classifications.</title>
        <authorList>
            <person name="Rinke C."/>
            <person name="Chuvochina M."/>
            <person name="Mussig A.J."/>
            <person name="Chaumeil P.-A."/>
            <person name="Waite D.W."/>
            <person name="Whitman W.B."/>
            <person name="Parks D.H."/>
            <person name="Hugenholtz P."/>
        </authorList>
    </citation>
    <scope>NUCLEOTIDE SEQUENCE [LARGE SCALE GENOMIC DNA]</scope>
</reference>
<evidence type="ECO:0000313" key="3">
    <source>
        <dbReference type="Proteomes" id="UP000527315"/>
    </source>
</evidence>
<dbReference type="EMBL" id="DUFJ01000086">
    <property type="protein sequence ID" value="HIH33376.1"/>
    <property type="molecule type" value="Genomic_DNA"/>
</dbReference>
<proteinExistence type="predicted"/>
<keyword evidence="1" id="KW-0175">Coiled coil</keyword>
<dbReference type="AlphaFoldDB" id="A0A7J4L138"/>
<evidence type="ECO:0000256" key="1">
    <source>
        <dbReference type="SAM" id="Coils"/>
    </source>
</evidence>
<gene>
    <name evidence="2" type="ORF">HA227_03935</name>
</gene>
<dbReference type="Proteomes" id="UP000527315">
    <property type="component" value="Unassembled WGS sequence"/>
</dbReference>
<evidence type="ECO:0000313" key="2">
    <source>
        <dbReference type="EMBL" id="HIH33376.1"/>
    </source>
</evidence>
<sequence>MPADKLAVSQAARKLEKELLNSNRLLASKKELEQSLKQVLELAGFLEEQSDQDAVFTSFFKQTANLRLLISQFKELEQKLGELSRSLQEIEEARVKADLFFENFRDYRTYYFQEASKALEFIKQAFDLYSFEKAFFKPQFSGSIDLGRAISDFELRKEANSSFKVKSENLASFLQHLLERNLLKKSRLDNEGLRILFQNSNELFVEAENAKIRRLDRLCKQLEGDYWES</sequence>
<protein>
    <submittedName>
        <fullName evidence="2">Uncharacterized protein</fullName>
    </submittedName>
</protein>